<accession>A0ABT6CEV8</accession>
<evidence type="ECO:0000259" key="2">
    <source>
        <dbReference type="Pfam" id="PF07811"/>
    </source>
</evidence>
<name>A0ABT6CEV8_9SPHN</name>
<organism evidence="3 4">
    <name type="scientific">Novosphingobium cyanobacteriorum</name>
    <dbReference type="NCBI Taxonomy" id="3024215"/>
    <lineage>
        <taxon>Bacteria</taxon>
        <taxon>Pseudomonadati</taxon>
        <taxon>Pseudomonadota</taxon>
        <taxon>Alphaproteobacteria</taxon>
        <taxon>Sphingomonadales</taxon>
        <taxon>Sphingomonadaceae</taxon>
        <taxon>Novosphingobium</taxon>
    </lineage>
</organism>
<evidence type="ECO:0000256" key="1">
    <source>
        <dbReference type="SAM" id="Phobius"/>
    </source>
</evidence>
<dbReference type="Pfam" id="PF07811">
    <property type="entry name" value="TadE"/>
    <property type="match status" value="1"/>
</dbReference>
<feature type="transmembrane region" description="Helical" evidence="1">
    <location>
        <begin position="20"/>
        <end position="38"/>
    </location>
</feature>
<dbReference type="RefSeq" id="WP_277275079.1">
    <property type="nucleotide sequence ID" value="NZ_JAROCY010000001.1"/>
</dbReference>
<feature type="domain" description="TadE-like" evidence="2">
    <location>
        <begin position="17"/>
        <end position="57"/>
    </location>
</feature>
<reference evidence="3 4" key="1">
    <citation type="submission" date="2023-03" db="EMBL/GenBank/DDBJ databases">
        <title>Novosphingobium cyanobacteriorum sp. nov., isolated from a eutrophic reservoir during the Microcystis bloom period.</title>
        <authorList>
            <person name="Kang M."/>
            <person name="Le V."/>
            <person name="Ko S.-R."/>
            <person name="Lee S.-A."/>
            <person name="Ahn C.-Y."/>
        </authorList>
    </citation>
    <scope>NUCLEOTIDE SEQUENCE [LARGE SCALE GENOMIC DNA]</scope>
    <source>
        <strain evidence="3 4">HBC54</strain>
    </source>
</reference>
<keyword evidence="1" id="KW-1133">Transmembrane helix</keyword>
<keyword evidence="1" id="KW-0472">Membrane</keyword>
<keyword evidence="4" id="KW-1185">Reference proteome</keyword>
<sequence>MRWLTRLVGTLRAAREGAVVIEFALLAPMVVLMGLGAVDVSRIVARQAQLQAAVAEAGQIVLASTPDNDTKINAIKTVIANTTGIPTGSITIITVYRCGVDTTFVSLPGYCPVTGEIGKYLQVSVTDTYAPYWTALGVGKPFTMKIKRQIQLS</sequence>
<protein>
    <submittedName>
        <fullName evidence="3">Pilus assembly protein</fullName>
    </submittedName>
</protein>
<evidence type="ECO:0000313" key="4">
    <source>
        <dbReference type="Proteomes" id="UP001222770"/>
    </source>
</evidence>
<proteinExistence type="predicted"/>
<keyword evidence="1" id="KW-0812">Transmembrane</keyword>
<gene>
    <name evidence="3" type="ORF">POM99_01495</name>
</gene>
<comment type="caution">
    <text evidence="3">The sequence shown here is derived from an EMBL/GenBank/DDBJ whole genome shotgun (WGS) entry which is preliminary data.</text>
</comment>
<dbReference type="EMBL" id="JAROCY010000001">
    <property type="protein sequence ID" value="MDF8331863.1"/>
    <property type="molecule type" value="Genomic_DNA"/>
</dbReference>
<dbReference type="InterPro" id="IPR012495">
    <property type="entry name" value="TadE-like_dom"/>
</dbReference>
<evidence type="ECO:0000313" key="3">
    <source>
        <dbReference type="EMBL" id="MDF8331863.1"/>
    </source>
</evidence>
<dbReference type="Proteomes" id="UP001222770">
    <property type="component" value="Unassembled WGS sequence"/>
</dbReference>